<dbReference type="InterPro" id="IPR029016">
    <property type="entry name" value="GAF-like_dom_sf"/>
</dbReference>
<reference evidence="2" key="1">
    <citation type="submission" date="2018-03" db="EMBL/GenBank/DDBJ databases">
        <title>Genomic analysis of the strain SH-1 isolated from shrimp intestine.</title>
        <authorList>
            <person name="Kim Y.-S."/>
            <person name="Kim S.-E."/>
            <person name="Kim K.-H."/>
        </authorList>
    </citation>
    <scope>NUCLEOTIDE SEQUENCE [LARGE SCALE GENOMIC DNA]</scope>
    <source>
        <strain evidence="2">SH-1</strain>
    </source>
</reference>
<dbReference type="AlphaFoldDB" id="A0A2S0MSY0"/>
<sequence>MSSTANLDDDLRAAIVARADAILDDRDVMNALIAANDQAMGGNVVDLRGIAMDRLESRLDRLRDTHETVVSAAYDNLAGTNQVHSAVLRLLDADDFDTGLQLLRGGIAAILRLESVALVLESAPTGTAAAPARLGGVLTLAEPGFVARYIGTDMARQVTLRVNSAPAPQVHGRAADKVRSEACLQLHLGDDRLPGLLVLGSADPHQFEPKQGTDLLAFFAGAVERCLIRWLK</sequence>
<evidence type="ECO:0000313" key="2">
    <source>
        <dbReference type="Proteomes" id="UP000237655"/>
    </source>
</evidence>
<accession>A0A2S0MSY0</accession>
<dbReference type="InterPro" id="IPR007435">
    <property type="entry name" value="DUF484"/>
</dbReference>
<name>A0A2S0MSY0_9RHOB</name>
<dbReference type="Proteomes" id="UP000237655">
    <property type="component" value="Chromosome"/>
</dbReference>
<dbReference type="Gene3D" id="3.30.450.40">
    <property type="match status" value="1"/>
</dbReference>
<dbReference type="RefSeq" id="WP_106473305.1">
    <property type="nucleotide sequence ID" value="NZ_CP027665.1"/>
</dbReference>
<dbReference type="Pfam" id="PF04340">
    <property type="entry name" value="DUF484"/>
    <property type="match status" value="1"/>
</dbReference>
<dbReference type="EMBL" id="CP027665">
    <property type="protein sequence ID" value="AVO38995.1"/>
    <property type="molecule type" value="Genomic_DNA"/>
</dbReference>
<organism evidence="1 2">
    <name type="scientific">Pukyongiella litopenaei</name>
    <dbReference type="NCBI Taxonomy" id="2605946"/>
    <lineage>
        <taxon>Bacteria</taxon>
        <taxon>Pseudomonadati</taxon>
        <taxon>Pseudomonadota</taxon>
        <taxon>Alphaproteobacteria</taxon>
        <taxon>Rhodobacterales</taxon>
        <taxon>Paracoccaceae</taxon>
        <taxon>Pukyongiella</taxon>
    </lineage>
</organism>
<gene>
    <name evidence="1" type="ORF">C6Y53_15615</name>
</gene>
<proteinExistence type="predicted"/>
<evidence type="ECO:0000313" key="1">
    <source>
        <dbReference type="EMBL" id="AVO38995.1"/>
    </source>
</evidence>
<keyword evidence="2" id="KW-1185">Reference proteome</keyword>
<protein>
    <submittedName>
        <fullName evidence="1">DUF484 family protein</fullName>
    </submittedName>
</protein>
<dbReference type="KEGG" id="thas:C6Y53_15615"/>